<evidence type="ECO:0000313" key="5">
    <source>
        <dbReference type="EMBL" id="MBB6170708.1"/>
    </source>
</evidence>
<dbReference type="RefSeq" id="WP_184073534.1">
    <property type="nucleotide sequence ID" value="NZ_JACHDS010000001.1"/>
</dbReference>
<evidence type="ECO:0000256" key="2">
    <source>
        <dbReference type="PIRSR" id="PIRSR637460-2"/>
    </source>
</evidence>
<feature type="transmembrane region" description="Helical" evidence="3">
    <location>
        <begin position="12"/>
        <end position="32"/>
    </location>
</feature>
<dbReference type="GO" id="GO:0004806">
    <property type="term" value="F:triacylglycerol lipase activity"/>
    <property type="evidence" value="ECO:0007669"/>
    <property type="project" value="TreeGrafter"/>
</dbReference>
<proteinExistence type="predicted"/>
<feature type="domain" description="SGNH hydrolase-type esterase" evidence="4">
    <location>
        <begin position="83"/>
        <end position="334"/>
    </location>
</feature>
<protein>
    <submittedName>
        <fullName evidence="5">Lysophospholipase L1-like esterase</fullName>
    </submittedName>
</protein>
<keyword evidence="3" id="KW-1133">Transmembrane helix</keyword>
<feature type="active site" evidence="1">
    <location>
        <position position="326"/>
    </location>
</feature>
<dbReference type="Pfam" id="PF13472">
    <property type="entry name" value="Lipase_GDSL_2"/>
    <property type="match status" value="1"/>
</dbReference>
<dbReference type="PANTHER" id="PTHR37981:SF1">
    <property type="entry name" value="SGNH HYDROLASE-TYPE ESTERASE DOMAIN-CONTAINING PROTEIN"/>
    <property type="match status" value="1"/>
</dbReference>
<keyword evidence="2" id="KW-1015">Disulfide bond</keyword>
<comment type="caution">
    <text evidence="5">The sequence shown here is derived from an EMBL/GenBank/DDBJ whole genome shotgun (WGS) entry which is preliminary data.</text>
</comment>
<accession>A0A7W9YEI0</accession>
<dbReference type="CDD" id="cd01823">
    <property type="entry name" value="SEST_like"/>
    <property type="match status" value="1"/>
</dbReference>
<evidence type="ECO:0000256" key="1">
    <source>
        <dbReference type="PIRSR" id="PIRSR637460-1"/>
    </source>
</evidence>
<dbReference type="InterPro" id="IPR013830">
    <property type="entry name" value="SGNH_hydro"/>
</dbReference>
<dbReference type="InterPro" id="IPR037460">
    <property type="entry name" value="SEST-like"/>
</dbReference>
<dbReference type="Gene3D" id="3.40.50.1110">
    <property type="entry name" value="SGNH hydrolase"/>
    <property type="match status" value="1"/>
</dbReference>
<keyword evidence="3" id="KW-0812">Transmembrane</keyword>
<feature type="disulfide bond" evidence="2">
    <location>
        <begin position="180"/>
        <end position="192"/>
    </location>
</feature>
<dbReference type="AlphaFoldDB" id="A0A7W9YEI0"/>
<feature type="disulfide bond" evidence="2">
    <location>
        <begin position="107"/>
        <end position="133"/>
    </location>
</feature>
<evidence type="ECO:0000256" key="3">
    <source>
        <dbReference type="SAM" id="Phobius"/>
    </source>
</evidence>
<dbReference type="EMBL" id="JACHDS010000001">
    <property type="protein sequence ID" value="MBB6170708.1"/>
    <property type="molecule type" value="Genomic_DNA"/>
</dbReference>
<feature type="active site" description="Nucleophile" evidence="1">
    <location>
        <position position="87"/>
    </location>
</feature>
<evidence type="ECO:0000259" key="4">
    <source>
        <dbReference type="Pfam" id="PF13472"/>
    </source>
</evidence>
<gene>
    <name evidence="5" type="ORF">HNR23_000768</name>
</gene>
<keyword evidence="3" id="KW-0472">Membrane</keyword>
<reference evidence="5 6" key="1">
    <citation type="submission" date="2020-08" db="EMBL/GenBank/DDBJ databases">
        <title>Sequencing the genomes of 1000 actinobacteria strains.</title>
        <authorList>
            <person name="Klenk H.-P."/>
        </authorList>
    </citation>
    <scope>NUCLEOTIDE SEQUENCE [LARGE SCALE GENOMIC DNA]</scope>
    <source>
        <strain evidence="5 6">DSM 46659</strain>
    </source>
</reference>
<evidence type="ECO:0000313" key="6">
    <source>
        <dbReference type="Proteomes" id="UP000546642"/>
    </source>
</evidence>
<dbReference type="Proteomes" id="UP000546642">
    <property type="component" value="Unassembled WGS sequence"/>
</dbReference>
<dbReference type="InterPro" id="IPR036514">
    <property type="entry name" value="SGNH_hydro_sf"/>
</dbReference>
<dbReference type="PANTHER" id="PTHR37981">
    <property type="entry name" value="LIPASE 2"/>
    <property type="match status" value="1"/>
</dbReference>
<dbReference type="SUPFAM" id="SSF52266">
    <property type="entry name" value="SGNH hydrolase"/>
    <property type="match status" value="1"/>
</dbReference>
<sequence length="371" mass="40575">MRIPELTRRTWVLGSLAVSLVFVLVIVAAVPATRDGALGLWCDLTGRGCPDRPVPPEEDDPEVPDWRVEMAPVEAATWGHYVALGDSYSSGDGAGDYLPGTARSGGCWRSANAYPQRLTNAYDFAGELGFVACSSQKGTAMLEEIGSTGSQLDQVTPHTSLITLGIGGNDLGFTPVLRTCMVRLPLVEADACTGQEEDIEKRMERFESTFDDLLAELRDRAPDARVVVLGYPRLFAEKPEGMYYTLTVGDQKWLNSTIKRFNLRLENAVNRADAEIYDEGQVGSVEFVDLYTVFRGHEVDADEPWLNGVLLRDLSDGIRVDRSTFHPNAAGQAAFSDRVAQRVTSGPGRPLFVTRETVENVTPDVLAAEVE</sequence>
<keyword evidence="6" id="KW-1185">Reference proteome</keyword>
<name>A0A7W9YEI0_9ACTN</name>
<dbReference type="GO" id="GO:0019433">
    <property type="term" value="P:triglyceride catabolic process"/>
    <property type="evidence" value="ECO:0007669"/>
    <property type="project" value="TreeGrafter"/>
</dbReference>
<organism evidence="5 6">
    <name type="scientific">Nocardiopsis mwathae</name>
    <dbReference type="NCBI Taxonomy" id="1472723"/>
    <lineage>
        <taxon>Bacteria</taxon>
        <taxon>Bacillati</taxon>
        <taxon>Actinomycetota</taxon>
        <taxon>Actinomycetes</taxon>
        <taxon>Streptosporangiales</taxon>
        <taxon>Nocardiopsidaceae</taxon>
        <taxon>Nocardiopsis</taxon>
    </lineage>
</organism>